<feature type="region of interest" description="Disordered" evidence="1">
    <location>
        <begin position="146"/>
        <end position="174"/>
    </location>
</feature>
<dbReference type="KEGG" id="kphy:AOZ06_34105"/>
<gene>
    <name evidence="2" type="ORF">AOZ06_34105</name>
</gene>
<dbReference type="PANTHER" id="PTHR43649:SF32">
    <property type="entry name" value="SUGAR BINDING SECRETED PROTEIN"/>
    <property type="match status" value="1"/>
</dbReference>
<sequence>MACPTRCWPKPPPGSRQRGFNPSNVGHSLRHRLLAALAGSAHIPDMTMLNDDVAGYFEDADQFVDVNTLGADRLEAQYLPWKWQAGTTPDGRLLGFPVDTGPAALYYRHDLFPQAGFPGEPGDVARAVSTWDDYFAFGTGCSRTPWRSNRASTSTGSTGSSAAKRTFSSRGTVR</sequence>
<evidence type="ECO:0000313" key="3">
    <source>
        <dbReference type="Proteomes" id="UP000063699"/>
    </source>
</evidence>
<dbReference type="EMBL" id="CP012752">
    <property type="protein sequence ID" value="ALG11243.1"/>
    <property type="molecule type" value="Genomic_DNA"/>
</dbReference>
<keyword evidence="3" id="KW-1185">Reference proteome</keyword>
<name>A0A0N9I8Y7_9PSEU</name>
<evidence type="ECO:0000256" key="1">
    <source>
        <dbReference type="SAM" id="MobiDB-lite"/>
    </source>
</evidence>
<feature type="compositionally biased region" description="Low complexity" evidence="1">
    <location>
        <begin position="151"/>
        <end position="163"/>
    </location>
</feature>
<dbReference type="SUPFAM" id="SSF53850">
    <property type="entry name" value="Periplasmic binding protein-like II"/>
    <property type="match status" value="1"/>
</dbReference>
<dbReference type="STRING" id="860235.AOZ06_34105"/>
<dbReference type="InterPro" id="IPR006059">
    <property type="entry name" value="SBP"/>
</dbReference>
<organism evidence="2 3">
    <name type="scientific">Kibdelosporangium phytohabitans</name>
    <dbReference type="NCBI Taxonomy" id="860235"/>
    <lineage>
        <taxon>Bacteria</taxon>
        <taxon>Bacillati</taxon>
        <taxon>Actinomycetota</taxon>
        <taxon>Actinomycetes</taxon>
        <taxon>Pseudonocardiales</taxon>
        <taxon>Pseudonocardiaceae</taxon>
        <taxon>Kibdelosporangium</taxon>
    </lineage>
</organism>
<evidence type="ECO:0000313" key="2">
    <source>
        <dbReference type="EMBL" id="ALG11243.1"/>
    </source>
</evidence>
<dbReference type="Pfam" id="PF13416">
    <property type="entry name" value="SBP_bac_8"/>
    <property type="match status" value="1"/>
</dbReference>
<dbReference type="InterPro" id="IPR050490">
    <property type="entry name" value="Bact_solute-bd_prot1"/>
</dbReference>
<dbReference type="Proteomes" id="UP000063699">
    <property type="component" value="Chromosome"/>
</dbReference>
<accession>A0A0N9I8Y7</accession>
<dbReference type="PANTHER" id="PTHR43649">
    <property type="entry name" value="ARABINOSE-BINDING PROTEIN-RELATED"/>
    <property type="match status" value="1"/>
</dbReference>
<reference evidence="2 3" key="1">
    <citation type="submission" date="2015-07" db="EMBL/GenBank/DDBJ databases">
        <title>Genome sequencing of Kibdelosporangium phytohabitans.</title>
        <authorList>
            <person name="Qin S."/>
            <person name="Xing K."/>
        </authorList>
    </citation>
    <scope>NUCLEOTIDE SEQUENCE [LARGE SCALE GENOMIC DNA]</scope>
    <source>
        <strain evidence="2 3">KLBMP1111</strain>
    </source>
</reference>
<proteinExistence type="predicted"/>
<dbReference type="Gene3D" id="3.40.190.10">
    <property type="entry name" value="Periplasmic binding protein-like II"/>
    <property type="match status" value="1"/>
</dbReference>
<protein>
    <submittedName>
        <fullName evidence="2">Uncharacterized protein</fullName>
    </submittedName>
</protein>
<dbReference type="AlphaFoldDB" id="A0A0N9I8Y7"/>
<feature type="region of interest" description="Disordered" evidence="1">
    <location>
        <begin position="1"/>
        <end position="23"/>
    </location>
</feature>